<dbReference type="AlphaFoldDB" id="A0A0B8N2F4"/>
<protein>
    <submittedName>
        <fullName evidence="3">Uncharacterized protein</fullName>
    </submittedName>
</protein>
<evidence type="ECO:0000313" key="3">
    <source>
        <dbReference type="EMBL" id="GAM43386.1"/>
    </source>
</evidence>
<evidence type="ECO:0000256" key="1">
    <source>
        <dbReference type="SAM" id="Coils"/>
    </source>
</evidence>
<reference evidence="4" key="1">
    <citation type="journal article" date="2015" name="Genome Announc.">
        <title>Draft genome sequence of Talaromyces cellulolyticus strain Y-94, a source of lignocellulosic biomass-degrading enzymes.</title>
        <authorList>
            <person name="Fujii T."/>
            <person name="Koike H."/>
            <person name="Sawayama S."/>
            <person name="Yano S."/>
            <person name="Inoue H."/>
        </authorList>
    </citation>
    <scope>NUCLEOTIDE SEQUENCE [LARGE SCALE GENOMIC DNA]</scope>
    <source>
        <strain evidence="4">Y-94</strain>
    </source>
</reference>
<evidence type="ECO:0000256" key="2">
    <source>
        <dbReference type="SAM" id="MobiDB-lite"/>
    </source>
</evidence>
<feature type="region of interest" description="Disordered" evidence="2">
    <location>
        <begin position="1"/>
        <end position="98"/>
    </location>
</feature>
<dbReference type="EMBL" id="DF933846">
    <property type="protein sequence ID" value="GAM43386.1"/>
    <property type="molecule type" value="Genomic_DNA"/>
</dbReference>
<keyword evidence="1" id="KW-0175">Coiled coil</keyword>
<feature type="compositionally biased region" description="Polar residues" evidence="2">
    <location>
        <begin position="277"/>
        <end position="286"/>
    </location>
</feature>
<feature type="region of interest" description="Disordered" evidence="2">
    <location>
        <begin position="417"/>
        <end position="574"/>
    </location>
</feature>
<feature type="region of interest" description="Disordered" evidence="2">
    <location>
        <begin position="277"/>
        <end position="316"/>
    </location>
</feature>
<feature type="compositionally biased region" description="Polar residues" evidence="2">
    <location>
        <begin position="48"/>
        <end position="57"/>
    </location>
</feature>
<name>A0A0B8N2F4_TALPI</name>
<evidence type="ECO:0000313" key="4">
    <source>
        <dbReference type="Proteomes" id="UP000053095"/>
    </source>
</evidence>
<dbReference type="Proteomes" id="UP000053095">
    <property type="component" value="Unassembled WGS sequence"/>
</dbReference>
<feature type="coiled-coil region" evidence="1">
    <location>
        <begin position="366"/>
        <end position="400"/>
    </location>
</feature>
<organism evidence="3 4">
    <name type="scientific">Talaromyces pinophilus</name>
    <name type="common">Penicillium pinophilum</name>
    <dbReference type="NCBI Taxonomy" id="128442"/>
    <lineage>
        <taxon>Eukaryota</taxon>
        <taxon>Fungi</taxon>
        <taxon>Dikarya</taxon>
        <taxon>Ascomycota</taxon>
        <taxon>Pezizomycotina</taxon>
        <taxon>Eurotiomycetes</taxon>
        <taxon>Eurotiomycetidae</taxon>
        <taxon>Eurotiales</taxon>
        <taxon>Trichocomaceae</taxon>
        <taxon>Talaromyces</taxon>
        <taxon>Talaromyces sect. Talaromyces</taxon>
    </lineage>
</organism>
<feature type="compositionally biased region" description="Polar residues" evidence="2">
    <location>
        <begin position="304"/>
        <end position="314"/>
    </location>
</feature>
<gene>
    <name evidence="3" type="ORF">TCE0_050f18156</name>
</gene>
<accession>A0A0B8N2F4</accession>
<feature type="compositionally biased region" description="Pro residues" evidence="2">
    <location>
        <begin position="424"/>
        <end position="448"/>
    </location>
</feature>
<feature type="region of interest" description="Disordered" evidence="2">
    <location>
        <begin position="130"/>
        <end position="154"/>
    </location>
</feature>
<proteinExistence type="predicted"/>
<feature type="compositionally biased region" description="Pro residues" evidence="2">
    <location>
        <begin position="458"/>
        <end position="469"/>
    </location>
</feature>
<keyword evidence="4" id="KW-1185">Reference proteome</keyword>
<sequence>MTELTPFRFGIGPPPRPKPPKSRPQSMGQSGMATALGASVAAPGIKSTGITSGNPGANSAAPMHPAAVSTPSVNPSPAANGAVSGATTRPVHSIQTPGVPGMNGYAADTMPGVSGMPVSGVETAPTAPTLAQTAASTVATTPTENASPAPIRGGRGIALSEEDKVLLLKICVESQNTLKFSTKTAFWRRVSNRFETIRGGRQYSAVSCERAVTKWTDARRASLKKAGGKRVLSEAQKFTLLVDQMVGVQDEVEHKAKEKEAELREIFERMEGGYYGTSTQTLARTDNQQDETRASPSIFDHNTPHGSNNSNATSPEIDITDTNIITLNITHNKDDDPMDFESTVISELSRIRSLVTHEATASVATTNFLKKNHQSLKSQLDRLEDKFKDMQKTLDQQTGILSDQNTVLKQILTMMSHGRRSPMTPGPPFQGPPPPHGAPYYPPHPGPYYPYYQGPAFQGPPPQGFPPQDPQTQAQSQNTQPQPQPPQTQGAQPQGTKPQGTQPPGSQPPSQLQDSQTPGTQPQASQSQSPPAQEHTQPQTQSQAQPQGLPPQATQAQGPPPPQGKFAVFSGWVS</sequence>
<feature type="compositionally biased region" description="Low complexity" evidence="2">
    <location>
        <begin position="470"/>
        <end position="557"/>
    </location>
</feature>